<dbReference type="EMBL" id="JH816228">
    <property type="protein sequence ID" value="EKC22999.1"/>
    <property type="molecule type" value="Genomic_DNA"/>
</dbReference>
<gene>
    <name evidence="1" type="ORF">CGI_10000982</name>
</gene>
<organism evidence="1">
    <name type="scientific">Magallana gigas</name>
    <name type="common">Pacific oyster</name>
    <name type="synonym">Crassostrea gigas</name>
    <dbReference type="NCBI Taxonomy" id="29159"/>
    <lineage>
        <taxon>Eukaryota</taxon>
        <taxon>Metazoa</taxon>
        <taxon>Spiralia</taxon>
        <taxon>Lophotrochozoa</taxon>
        <taxon>Mollusca</taxon>
        <taxon>Bivalvia</taxon>
        <taxon>Autobranchia</taxon>
        <taxon>Pteriomorphia</taxon>
        <taxon>Ostreida</taxon>
        <taxon>Ostreoidea</taxon>
        <taxon>Ostreidae</taxon>
        <taxon>Magallana</taxon>
    </lineage>
</organism>
<name>K1PVL3_MAGGI</name>
<proteinExistence type="predicted"/>
<accession>K1PVL3</accession>
<dbReference type="HOGENOM" id="CLU_2656862_0_0_1"/>
<protein>
    <submittedName>
        <fullName evidence="1">Uncharacterized protein</fullName>
    </submittedName>
</protein>
<dbReference type="InParanoid" id="K1PVL3"/>
<evidence type="ECO:0000313" key="1">
    <source>
        <dbReference type="EMBL" id="EKC22999.1"/>
    </source>
</evidence>
<dbReference type="AlphaFoldDB" id="K1PVL3"/>
<sequence length="76" mass="8936">MLTRCKHSSADVTEDRLRRLIERTASRLEKRLDEITGHVQHVDDHVSHVDKGERDIQQLQKEEMQRTNTSELRCVA</sequence>
<reference evidence="1" key="1">
    <citation type="journal article" date="2012" name="Nature">
        <title>The oyster genome reveals stress adaptation and complexity of shell formation.</title>
        <authorList>
            <person name="Zhang G."/>
            <person name="Fang X."/>
            <person name="Guo X."/>
            <person name="Li L."/>
            <person name="Luo R."/>
            <person name="Xu F."/>
            <person name="Yang P."/>
            <person name="Zhang L."/>
            <person name="Wang X."/>
            <person name="Qi H."/>
            <person name="Xiong Z."/>
            <person name="Que H."/>
            <person name="Xie Y."/>
            <person name="Holland P.W."/>
            <person name="Paps J."/>
            <person name="Zhu Y."/>
            <person name="Wu F."/>
            <person name="Chen Y."/>
            <person name="Wang J."/>
            <person name="Peng C."/>
            <person name="Meng J."/>
            <person name="Yang L."/>
            <person name="Liu J."/>
            <person name="Wen B."/>
            <person name="Zhang N."/>
            <person name="Huang Z."/>
            <person name="Zhu Q."/>
            <person name="Feng Y."/>
            <person name="Mount A."/>
            <person name="Hedgecock D."/>
            <person name="Xu Z."/>
            <person name="Liu Y."/>
            <person name="Domazet-Loso T."/>
            <person name="Du Y."/>
            <person name="Sun X."/>
            <person name="Zhang S."/>
            <person name="Liu B."/>
            <person name="Cheng P."/>
            <person name="Jiang X."/>
            <person name="Li J."/>
            <person name="Fan D."/>
            <person name="Wang W."/>
            <person name="Fu W."/>
            <person name="Wang T."/>
            <person name="Wang B."/>
            <person name="Zhang J."/>
            <person name="Peng Z."/>
            <person name="Li Y."/>
            <person name="Li N."/>
            <person name="Wang J."/>
            <person name="Chen M."/>
            <person name="He Y."/>
            <person name="Tan F."/>
            <person name="Song X."/>
            <person name="Zheng Q."/>
            <person name="Huang R."/>
            <person name="Yang H."/>
            <person name="Du X."/>
            <person name="Chen L."/>
            <person name="Yang M."/>
            <person name="Gaffney P.M."/>
            <person name="Wang S."/>
            <person name="Luo L."/>
            <person name="She Z."/>
            <person name="Ming Y."/>
            <person name="Huang W."/>
            <person name="Zhang S."/>
            <person name="Huang B."/>
            <person name="Zhang Y."/>
            <person name="Qu T."/>
            <person name="Ni P."/>
            <person name="Miao G."/>
            <person name="Wang J."/>
            <person name="Wang Q."/>
            <person name="Steinberg C.E."/>
            <person name="Wang H."/>
            <person name="Li N."/>
            <person name="Qian L."/>
            <person name="Zhang G."/>
            <person name="Li Y."/>
            <person name="Yang H."/>
            <person name="Liu X."/>
            <person name="Wang J."/>
            <person name="Yin Y."/>
            <person name="Wang J."/>
        </authorList>
    </citation>
    <scope>NUCLEOTIDE SEQUENCE [LARGE SCALE GENOMIC DNA]</scope>
    <source>
        <strain evidence="1">05x7-T-G4-1.051#20</strain>
    </source>
</reference>